<feature type="compositionally biased region" description="Low complexity" evidence="1">
    <location>
        <begin position="107"/>
        <end position="124"/>
    </location>
</feature>
<keyword evidence="5" id="KW-1185">Reference proteome</keyword>
<keyword evidence="4" id="KW-0132">Cell division</keyword>
<dbReference type="Gene3D" id="3.30.70.1070">
    <property type="entry name" value="Sporulation related repeat"/>
    <property type="match status" value="1"/>
</dbReference>
<feature type="region of interest" description="Disordered" evidence="1">
    <location>
        <begin position="49"/>
        <end position="124"/>
    </location>
</feature>
<keyword evidence="2" id="KW-0812">Transmembrane</keyword>
<dbReference type="Pfam" id="PF05036">
    <property type="entry name" value="SPOR"/>
    <property type="match status" value="1"/>
</dbReference>
<sequence>MASKAKTQRGGFGVGMVVGLLVGLVLALGVAIFVTKAPVPFIDKVPQRTPEQDAAEAEKNRQWDPNAPLYGRNPARPQAPAQPASRAAEPEPDPIAAFADRDRRPAEAASAPAPARAASKAAARAEPPAAPASAVAGDPYVYFVQVGAYNSADEAEQQRARLAMNGLKARVTEREQSGRVMHRVRLGPYDSREDAERMRDQVSAGGNGDAALVRVPR</sequence>
<evidence type="ECO:0000259" key="3">
    <source>
        <dbReference type="PROSITE" id="PS51724"/>
    </source>
</evidence>
<evidence type="ECO:0000256" key="1">
    <source>
        <dbReference type="SAM" id="MobiDB-lite"/>
    </source>
</evidence>
<feature type="region of interest" description="Disordered" evidence="1">
    <location>
        <begin position="185"/>
        <end position="217"/>
    </location>
</feature>
<feature type="compositionally biased region" description="Low complexity" evidence="1">
    <location>
        <begin position="74"/>
        <end position="87"/>
    </location>
</feature>
<dbReference type="PANTHER" id="PTHR38687:SF1">
    <property type="entry name" value="CELL DIVISION PROTEIN DEDD"/>
    <property type="match status" value="1"/>
</dbReference>
<accession>A0ABX2FWQ0</accession>
<protein>
    <submittedName>
        <fullName evidence="4">Cell division protein FtsN</fullName>
    </submittedName>
</protein>
<reference evidence="4 5" key="1">
    <citation type="submission" date="2020-05" db="EMBL/GenBank/DDBJ databases">
        <title>Genomic Encyclopedia of Type Strains, Phase IV (KMG-V): Genome sequencing to study the core and pangenomes of soil and plant-associated prokaryotes.</title>
        <authorList>
            <person name="Whitman W."/>
        </authorList>
    </citation>
    <scope>NUCLEOTIDE SEQUENCE [LARGE SCALE GENOMIC DNA]</scope>
    <source>
        <strain evidence="4 5">C29</strain>
    </source>
</reference>
<keyword evidence="2" id="KW-1133">Transmembrane helix</keyword>
<proteinExistence type="predicted"/>
<dbReference type="PANTHER" id="PTHR38687">
    <property type="entry name" value="CELL DIVISION PROTEIN DEDD-RELATED"/>
    <property type="match status" value="1"/>
</dbReference>
<dbReference type="EMBL" id="JABSNM010000001">
    <property type="protein sequence ID" value="NRT54450.1"/>
    <property type="molecule type" value="Genomic_DNA"/>
</dbReference>
<dbReference type="Proteomes" id="UP001516061">
    <property type="component" value="Unassembled WGS sequence"/>
</dbReference>
<dbReference type="SUPFAM" id="SSF110997">
    <property type="entry name" value="Sporulation related repeat"/>
    <property type="match status" value="1"/>
</dbReference>
<evidence type="ECO:0000313" key="5">
    <source>
        <dbReference type="Proteomes" id="UP001516061"/>
    </source>
</evidence>
<dbReference type="GO" id="GO:0051301">
    <property type="term" value="P:cell division"/>
    <property type="evidence" value="ECO:0007669"/>
    <property type="project" value="UniProtKB-KW"/>
</dbReference>
<keyword evidence="4" id="KW-0131">Cell cycle</keyword>
<dbReference type="RefSeq" id="WP_173803409.1">
    <property type="nucleotide sequence ID" value="NZ_JABSNM010000001.1"/>
</dbReference>
<evidence type="ECO:0000256" key="2">
    <source>
        <dbReference type="SAM" id="Phobius"/>
    </source>
</evidence>
<dbReference type="PROSITE" id="PS51724">
    <property type="entry name" value="SPOR"/>
    <property type="match status" value="1"/>
</dbReference>
<dbReference type="InterPro" id="IPR007730">
    <property type="entry name" value="SPOR-like_dom"/>
</dbReference>
<feature type="transmembrane region" description="Helical" evidence="2">
    <location>
        <begin position="12"/>
        <end position="34"/>
    </location>
</feature>
<dbReference type="InterPro" id="IPR052521">
    <property type="entry name" value="Cell_div_SPOR-domain"/>
</dbReference>
<comment type="caution">
    <text evidence="4">The sequence shown here is derived from an EMBL/GenBank/DDBJ whole genome shotgun (WGS) entry which is preliminary data.</text>
</comment>
<gene>
    <name evidence="4" type="ORF">HNQ01_000157</name>
</gene>
<feature type="compositionally biased region" description="Basic and acidic residues" evidence="1">
    <location>
        <begin position="190"/>
        <end position="200"/>
    </location>
</feature>
<dbReference type="InterPro" id="IPR036680">
    <property type="entry name" value="SPOR-like_sf"/>
</dbReference>
<feature type="domain" description="SPOR" evidence="3">
    <location>
        <begin position="136"/>
        <end position="215"/>
    </location>
</feature>
<keyword evidence="2" id="KW-0472">Membrane</keyword>
<name>A0ABX2FWQ0_9BURK</name>
<evidence type="ECO:0000313" key="4">
    <source>
        <dbReference type="EMBL" id="NRT54450.1"/>
    </source>
</evidence>
<organism evidence="4 5">
    <name type="scientific">Sphaerotilus uruguayifluvii</name>
    <dbReference type="NCBI Taxonomy" id="2735897"/>
    <lineage>
        <taxon>Bacteria</taxon>
        <taxon>Pseudomonadati</taxon>
        <taxon>Pseudomonadota</taxon>
        <taxon>Betaproteobacteria</taxon>
        <taxon>Burkholderiales</taxon>
        <taxon>Sphaerotilaceae</taxon>
        <taxon>Sphaerotilus</taxon>
    </lineage>
</organism>